<evidence type="ECO:0000256" key="1">
    <source>
        <dbReference type="ARBA" id="ARBA00004406"/>
    </source>
</evidence>
<comment type="similarity">
    <text evidence="3">Belongs to the ATG2 family.</text>
</comment>
<comment type="catalytic activity">
    <reaction evidence="11">
        <text>a 1,2-diacyl-sn-glycero-3-phosphoethanolamine(in) = a 1,2-diacyl-sn-glycero-3-phosphoethanolamine(out)</text>
        <dbReference type="Rhea" id="RHEA:38895"/>
        <dbReference type="ChEBI" id="CHEBI:64612"/>
    </reaction>
</comment>
<dbReference type="GO" id="GO:0032266">
    <property type="term" value="F:phosphatidylinositol-3-phosphate binding"/>
    <property type="evidence" value="ECO:0007669"/>
    <property type="project" value="TreeGrafter"/>
</dbReference>
<feature type="region of interest" description="Disordered" evidence="13">
    <location>
        <begin position="698"/>
        <end position="725"/>
    </location>
</feature>
<feature type="compositionally biased region" description="Low complexity" evidence="13">
    <location>
        <begin position="240"/>
        <end position="267"/>
    </location>
</feature>
<organism evidence="14 15">
    <name type="scientific">[Candida] railenensis</name>
    <dbReference type="NCBI Taxonomy" id="45579"/>
    <lineage>
        <taxon>Eukaryota</taxon>
        <taxon>Fungi</taxon>
        <taxon>Dikarya</taxon>
        <taxon>Ascomycota</taxon>
        <taxon>Saccharomycotina</taxon>
        <taxon>Pichiomycetes</taxon>
        <taxon>Debaryomycetaceae</taxon>
        <taxon>Kurtzmaniella</taxon>
    </lineage>
</organism>
<evidence type="ECO:0000256" key="4">
    <source>
        <dbReference type="ARBA" id="ARBA00018070"/>
    </source>
</evidence>
<dbReference type="GO" id="GO:0043495">
    <property type="term" value="F:protein-membrane adaptor activity"/>
    <property type="evidence" value="ECO:0007669"/>
    <property type="project" value="TreeGrafter"/>
</dbReference>
<keyword evidence="15" id="KW-1185">Reference proteome</keyword>
<dbReference type="GO" id="GO:0034045">
    <property type="term" value="C:phagophore assembly site membrane"/>
    <property type="evidence" value="ECO:0007669"/>
    <property type="project" value="UniProtKB-SubCell"/>
</dbReference>
<comment type="catalytic activity">
    <reaction evidence="12">
        <text>a 1,2-diacyl-sn-glycero-3-phosphocholine(in) = a 1,2-diacyl-sn-glycero-3-phosphocholine(out)</text>
        <dbReference type="Rhea" id="RHEA:38571"/>
        <dbReference type="ChEBI" id="CHEBI:57643"/>
    </reaction>
</comment>
<dbReference type="GO" id="GO:0061723">
    <property type="term" value="P:glycophagy"/>
    <property type="evidence" value="ECO:0007669"/>
    <property type="project" value="TreeGrafter"/>
</dbReference>
<dbReference type="GO" id="GO:0000045">
    <property type="term" value="P:autophagosome assembly"/>
    <property type="evidence" value="ECO:0007669"/>
    <property type="project" value="TreeGrafter"/>
</dbReference>
<dbReference type="EMBL" id="CAKXYY010000018">
    <property type="protein sequence ID" value="CAH2354695.1"/>
    <property type="molecule type" value="Genomic_DNA"/>
</dbReference>
<dbReference type="GO" id="GO:0061908">
    <property type="term" value="C:phagophore"/>
    <property type="evidence" value="ECO:0007669"/>
    <property type="project" value="TreeGrafter"/>
</dbReference>
<keyword evidence="9" id="KW-0472">Membrane</keyword>
<dbReference type="Proteomes" id="UP000837801">
    <property type="component" value="Unassembled WGS sequence"/>
</dbReference>
<feature type="compositionally biased region" description="Acidic residues" evidence="13">
    <location>
        <begin position="1717"/>
        <end position="1726"/>
    </location>
</feature>
<dbReference type="PANTHER" id="PTHR13190:SF1">
    <property type="entry name" value="AUTOPHAGY-RELATED 2, ISOFORM A"/>
    <property type="match status" value="1"/>
</dbReference>
<evidence type="ECO:0000256" key="10">
    <source>
        <dbReference type="ARBA" id="ARBA00024479"/>
    </source>
</evidence>
<dbReference type="OrthoDB" id="18982at2759"/>
<evidence type="ECO:0000256" key="2">
    <source>
        <dbReference type="ARBA" id="ARBA00004623"/>
    </source>
</evidence>
<evidence type="ECO:0000256" key="7">
    <source>
        <dbReference type="ARBA" id="ARBA00023006"/>
    </source>
</evidence>
<evidence type="ECO:0000313" key="15">
    <source>
        <dbReference type="Proteomes" id="UP000837801"/>
    </source>
</evidence>
<feature type="compositionally biased region" description="Polar residues" evidence="13">
    <location>
        <begin position="823"/>
        <end position="834"/>
    </location>
</feature>
<evidence type="ECO:0000313" key="14">
    <source>
        <dbReference type="EMBL" id="CAH2354695.1"/>
    </source>
</evidence>
<comment type="subcellular location">
    <subcellularLocation>
        <location evidence="1">Endoplasmic reticulum membrane</location>
        <topology evidence="1">Peripheral membrane protein</topology>
    </subcellularLocation>
    <subcellularLocation>
        <location evidence="2">Preautophagosomal structure membrane</location>
        <topology evidence="2">Peripheral membrane protein</topology>
    </subcellularLocation>
</comment>
<keyword evidence="6" id="KW-0256">Endoplasmic reticulum</keyword>
<dbReference type="PANTHER" id="PTHR13190">
    <property type="entry name" value="AUTOPHAGY-RELATED 2, ISOFORM A"/>
    <property type="match status" value="1"/>
</dbReference>
<evidence type="ECO:0000256" key="9">
    <source>
        <dbReference type="ARBA" id="ARBA00023136"/>
    </source>
</evidence>
<feature type="region of interest" description="Disordered" evidence="13">
    <location>
        <begin position="779"/>
        <end position="799"/>
    </location>
</feature>
<feature type="region of interest" description="Disordered" evidence="13">
    <location>
        <begin position="1694"/>
        <end position="1726"/>
    </location>
</feature>
<feature type="compositionally biased region" description="Acidic residues" evidence="13">
    <location>
        <begin position="271"/>
        <end position="280"/>
    </location>
</feature>
<feature type="compositionally biased region" description="Acidic residues" evidence="13">
    <location>
        <begin position="137"/>
        <end position="150"/>
    </location>
</feature>
<dbReference type="GO" id="GO:0000422">
    <property type="term" value="P:autophagy of mitochondrion"/>
    <property type="evidence" value="ECO:0007669"/>
    <property type="project" value="TreeGrafter"/>
</dbReference>
<keyword evidence="7" id="KW-0072">Autophagy</keyword>
<accession>A0A9P0QUC9</accession>
<comment type="catalytic activity">
    <reaction evidence="10">
        <text>a 1,2-diacyl-sn-glycero-3-phospho-L-serine(in) = a 1,2-diacyl-sn-glycero-3-phospho-L-serine(out)</text>
        <dbReference type="Rhea" id="RHEA:38663"/>
        <dbReference type="ChEBI" id="CHEBI:57262"/>
    </reaction>
</comment>
<evidence type="ECO:0000256" key="8">
    <source>
        <dbReference type="ARBA" id="ARBA00023055"/>
    </source>
</evidence>
<dbReference type="GO" id="GO:0061709">
    <property type="term" value="P:reticulophagy"/>
    <property type="evidence" value="ECO:0007669"/>
    <property type="project" value="TreeGrafter"/>
</dbReference>
<feature type="compositionally biased region" description="Low complexity" evidence="13">
    <location>
        <begin position="698"/>
        <end position="724"/>
    </location>
</feature>
<reference evidence="14" key="1">
    <citation type="submission" date="2022-03" db="EMBL/GenBank/DDBJ databases">
        <authorList>
            <person name="Legras J.-L."/>
            <person name="Devillers H."/>
            <person name="Grondin C."/>
        </authorList>
    </citation>
    <scope>NUCLEOTIDE SEQUENCE</scope>
    <source>
        <strain evidence="14">CLIB 1423</strain>
    </source>
</reference>
<keyword evidence="5" id="KW-0813">Transport</keyword>
<evidence type="ECO:0000256" key="6">
    <source>
        <dbReference type="ARBA" id="ARBA00022824"/>
    </source>
</evidence>
<evidence type="ECO:0000256" key="3">
    <source>
        <dbReference type="ARBA" id="ARBA00009714"/>
    </source>
</evidence>
<feature type="compositionally biased region" description="Polar residues" evidence="13">
    <location>
        <begin position="1703"/>
        <end position="1716"/>
    </location>
</feature>
<evidence type="ECO:0000256" key="12">
    <source>
        <dbReference type="ARBA" id="ARBA00024631"/>
    </source>
</evidence>
<feature type="region of interest" description="Disordered" evidence="13">
    <location>
        <begin position="391"/>
        <end position="415"/>
    </location>
</feature>
<dbReference type="InterPro" id="IPR026849">
    <property type="entry name" value="ATG2"/>
</dbReference>
<dbReference type="GO" id="GO:0005789">
    <property type="term" value="C:endoplasmic reticulum membrane"/>
    <property type="evidence" value="ECO:0007669"/>
    <property type="project" value="UniProtKB-SubCell"/>
</dbReference>
<protein>
    <recommendedName>
        <fullName evidence="4">Autophagy-related protein 2</fullName>
    </recommendedName>
</protein>
<evidence type="ECO:0000256" key="5">
    <source>
        <dbReference type="ARBA" id="ARBA00022448"/>
    </source>
</evidence>
<feature type="region of interest" description="Disordered" evidence="13">
    <location>
        <begin position="812"/>
        <end position="834"/>
    </location>
</feature>
<sequence>MPQWIPQNIQKRLLLYVLQQLSLFSEIDLPNLEEVSLNNISLRDVQIDPEKVGKLPGCNLRYGQVGQLDLNGGVMGGVNIDVSNVDLVVAPDFDAGTGPAGNGKDKNDNVQFSIAQSTADLANTIILEKDGTTDLINSEDDDESDSDDEEKSSSSKSSTTSSGPIKASALSGVMAKAVEIALSRLQVTIKNLSIKIVSELTDLRVEIDEISIKTINGSKKINILGIRIITLNPEVNPGLSSTPPKSQSNSNSNTSSGSTGNSDTTESVPTSDDEDGYGDESLMDSMVFTHEEASSIYMSATSQSFRRDGEEEKNKTESLKSIVLFIDEVYASFEGLSQISNLEVAVGELKVGAVPAFPTIMSILTSMTRNLKLKNYQKKKDNFNIRKNSKFPQYEADDSPPPQPLQGAPNLPANVNDPVHDEELDSNQLFNKLHIKHILVSLTSAILSNGDLASQDSNITVSLKNFHVKEKNSNLIYGGIETFSINEVKGGETVDVFKFVDDQQQSQENKSTPPPPSSVPKADFRFEYYVNSTETANKFKAEFTTLCSKHAIVNLTSTSLPILINFGNSASATFNHYNIFKNSLNAFNSIRSQYGGLNSLSPLRSEISSEDQKSGKTPDIIFQSSLITINLKLSDLTLRTVILPVSYKSDQNHMNIQKILLSCIDHNKEESLSSIANIRLYLKAKEFKSYVIRSSGRAHTSAGSSSATSGISDSASPSTSDNSSYPREIKLTSSLILAVPDVTVTSSFKLVRKIMAEFKTFSTCLTSLESEVNSIEKSFKTPNSSSASTPTSRHAKPLPAQPSLLQNSIYASQRRSRRIPDSKVSSSNLSSEPTRSLAGSVAFRAVVNSICFTITDLFPKFGSFSFKFDKLSIDQLRNGNLQGSVLSLTLQREFQGQIEKFIYEFTDDLVRKSSYPLIVFSLKKFDKSVICDISVWNVIIEYYTVWLRLVENEVHEQPPVEAVLDALPDHQNDNSNNSTGGSSSGSKKFEVKFTLHDCVIGLSPGRLSCKGYVTVEKGTADIIIGENQLFVKSSLRNISLLLIDDVKNLYSNEVAHTSSNVKKLPHGYNSPLSWFVELGCLKFGSINATHVGVTVNSNIDAIKARNIRLGIKDKLPLLELKVNSDEYSITLCADSAHTLLQMINDLKSPIIFSDEEKFKVELSKEVNLLDGIGDLFSTETEGDQNSNSASSLKGTFVTGGSNSPLLMVDEYIQNSANLNRSSLEMDMGGLSLSGSVKDVNSNLSSFDEDHFTLNKAKEKMHDEEIIPIISYVNVSKIHIYLYDGYDWKETRNAIKGAVKRVETQAVQELKSKKSKVKFEEPNKASNYSEDEELEVPLIGETLYQSIHLSIPVGTNPSKLTQNINKNVQNIEHEGNDESGTPSTIDHKNLRLKRSKLHKLAIEVKNLEVEVSIFTTRDPRTNKGIVDDSEFKKDFEIVNSISLNIENFQILDNVPTSTWHKFVGYLRTAGERELSTKALSLTLTNVRPNYSLCSTEAIINLSILPLRLYVDQDTLDFVTRIGEFKDSRFQLPIDDVLYIQRFKLGELRIKLDYKPKKVDYAGIRSGHTAEFINFFVIDGADIVLRSVTLYGMLGFPKLGNELKNVWTPDIQSTQLSGVLAGLAPIRSIVNIGTGVKDLVAIPVKEYKKDGRLIRSLQKGAFSFAKTTGSELLKFGVKLAAGTQVLLEQGEEAFGGEGSAARLPSNKSRASNDKGNSSELDDDDFDDDDEIEIDDDGIFYVERHPDDRNPLVYAITDRKFVENNLMASSQLLNQSMQIDNSHRNGLYGSSSRKLYSFAEMDDDSHTLDNHLLRSSLAKTKKSEKAKANSASGGSLGAKKKVAEDDESQRAISLYSNQPTGAQEGLQLAYGSIGRNLKSAKVAVLRTRDAMADAGSVPEAAVAMVKGAPVILIRPMIGATEAVSKTLLGLTNQIDPSSKAESEEKYKPL</sequence>
<dbReference type="GO" id="GO:0006869">
    <property type="term" value="P:lipid transport"/>
    <property type="evidence" value="ECO:0007669"/>
    <property type="project" value="UniProtKB-KW"/>
</dbReference>
<evidence type="ECO:0000256" key="11">
    <source>
        <dbReference type="ARBA" id="ARBA00024615"/>
    </source>
</evidence>
<dbReference type="GO" id="GO:0034727">
    <property type="term" value="P:piecemeal microautophagy of the nucleus"/>
    <property type="evidence" value="ECO:0007669"/>
    <property type="project" value="TreeGrafter"/>
</dbReference>
<gene>
    <name evidence="14" type="ORF">CLIB1423_18S01618</name>
</gene>
<name>A0A9P0QUC9_9ASCO</name>
<evidence type="ECO:0000256" key="13">
    <source>
        <dbReference type="SAM" id="MobiDB-lite"/>
    </source>
</evidence>
<feature type="compositionally biased region" description="Low complexity" evidence="13">
    <location>
        <begin position="781"/>
        <end position="792"/>
    </location>
</feature>
<dbReference type="Pfam" id="PF13329">
    <property type="entry name" value="ATG2_CAD"/>
    <property type="match status" value="1"/>
</dbReference>
<feature type="region of interest" description="Disordered" evidence="13">
    <location>
        <begin position="132"/>
        <end position="168"/>
    </location>
</feature>
<keyword evidence="8" id="KW-0445">Lipid transport</keyword>
<feature type="region of interest" description="Disordered" evidence="13">
    <location>
        <begin position="237"/>
        <end position="280"/>
    </location>
</feature>
<proteinExistence type="inferred from homology"/>
<feature type="region of interest" description="Disordered" evidence="13">
    <location>
        <begin position="1816"/>
        <end position="1841"/>
    </location>
</feature>
<comment type="caution">
    <text evidence="14">The sequence shown here is derived from an EMBL/GenBank/DDBJ whole genome shotgun (WGS) entry which is preliminary data.</text>
</comment>